<dbReference type="Pfam" id="PF15639">
    <property type="entry name" value="Tox-MPTase3"/>
    <property type="match status" value="1"/>
</dbReference>
<organism evidence="2 3">
    <name type="scientific">Roseibium album</name>
    <dbReference type="NCBI Taxonomy" id="311410"/>
    <lineage>
        <taxon>Bacteria</taxon>
        <taxon>Pseudomonadati</taxon>
        <taxon>Pseudomonadota</taxon>
        <taxon>Alphaproteobacteria</taxon>
        <taxon>Hyphomicrobiales</taxon>
        <taxon>Stappiaceae</taxon>
        <taxon>Roseibium</taxon>
    </lineage>
</organism>
<evidence type="ECO:0000313" key="3">
    <source>
        <dbReference type="Proteomes" id="UP000049983"/>
    </source>
</evidence>
<dbReference type="InterPro" id="IPR028913">
    <property type="entry name" value="Tox-MPTase3_dom"/>
</dbReference>
<dbReference type="RefSeq" id="WP_029064315.1">
    <property type="nucleotide sequence ID" value="NZ_CANMGD010000003.1"/>
</dbReference>
<accession>A0A0M6ZH07</accession>
<proteinExistence type="predicted"/>
<keyword evidence="3" id="KW-1185">Reference proteome</keyword>
<dbReference type="STRING" id="311410.LA5095_04736"/>
<protein>
    <recommendedName>
        <fullName evidence="1">Tox-MPTase3 domain-containing protein</fullName>
    </recommendedName>
</protein>
<dbReference type="AlphaFoldDB" id="A0A0M6ZH07"/>
<dbReference type="Proteomes" id="UP000049983">
    <property type="component" value="Unassembled WGS sequence"/>
</dbReference>
<evidence type="ECO:0000259" key="1">
    <source>
        <dbReference type="Pfam" id="PF15639"/>
    </source>
</evidence>
<sequence length="155" mass="17289">MIISAADQTRYPRFTRYVRRSLPSIANIASMRRAFRRYAQMNSTTLRRALAWGNQPTLNITAIASPAGSFINGEFTPNSSSNEIRLNEILVTAYENGTPAHLAFTRNAAGQRMPRVGVTILHELVHWGDDQDGVDYPGEEGELFEQAVYGRNTEG</sequence>
<reference evidence="3" key="1">
    <citation type="submission" date="2015-07" db="EMBL/GenBank/DDBJ databases">
        <authorList>
            <person name="Rodrigo-Torres Lidia"/>
            <person name="Arahal R.David."/>
        </authorList>
    </citation>
    <scope>NUCLEOTIDE SEQUENCE [LARGE SCALE GENOMIC DNA]</scope>
    <source>
        <strain evidence="3">CECT 5096</strain>
    </source>
</reference>
<dbReference type="OrthoDB" id="8849052at2"/>
<dbReference type="EMBL" id="CXWC01000003">
    <property type="protein sequence ID" value="CTQ68207.1"/>
    <property type="molecule type" value="Genomic_DNA"/>
</dbReference>
<evidence type="ECO:0000313" key="2">
    <source>
        <dbReference type="EMBL" id="CTQ68207.1"/>
    </source>
</evidence>
<feature type="domain" description="Tox-MPTase3" evidence="1">
    <location>
        <begin position="9"/>
        <end position="150"/>
    </location>
</feature>
<name>A0A0M6ZH07_9HYPH</name>
<dbReference type="GeneID" id="97669130"/>
<gene>
    <name evidence="2" type="ORF">LA5096_01715</name>
</gene>